<organism evidence="2 3">
    <name type="scientific">Cirrhinus mrigala</name>
    <name type="common">Mrigala</name>
    <dbReference type="NCBI Taxonomy" id="683832"/>
    <lineage>
        <taxon>Eukaryota</taxon>
        <taxon>Metazoa</taxon>
        <taxon>Chordata</taxon>
        <taxon>Craniata</taxon>
        <taxon>Vertebrata</taxon>
        <taxon>Euteleostomi</taxon>
        <taxon>Actinopterygii</taxon>
        <taxon>Neopterygii</taxon>
        <taxon>Teleostei</taxon>
        <taxon>Ostariophysi</taxon>
        <taxon>Cypriniformes</taxon>
        <taxon>Cyprinidae</taxon>
        <taxon>Labeoninae</taxon>
        <taxon>Labeonini</taxon>
        <taxon>Cirrhinus</taxon>
    </lineage>
</organism>
<dbReference type="Gene3D" id="3.60.10.10">
    <property type="entry name" value="Endonuclease/exonuclease/phosphatase"/>
    <property type="match status" value="1"/>
</dbReference>
<reference evidence="2 3" key="1">
    <citation type="submission" date="2024-05" db="EMBL/GenBank/DDBJ databases">
        <title>Genome sequencing and assembly of Indian major carp, Cirrhinus mrigala (Hamilton, 1822).</title>
        <authorList>
            <person name="Mohindra V."/>
            <person name="Chowdhury L.M."/>
            <person name="Lal K."/>
            <person name="Jena J.K."/>
        </authorList>
    </citation>
    <scope>NUCLEOTIDE SEQUENCE [LARGE SCALE GENOMIC DNA]</scope>
    <source>
        <strain evidence="2">CM1030</strain>
        <tissue evidence="2">Blood</tissue>
    </source>
</reference>
<keyword evidence="3" id="KW-1185">Reference proteome</keyword>
<dbReference type="Proteomes" id="UP001529510">
    <property type="component" value="Unassembled WGS sequence"/>
</dbReference>
<sequence length="65" mass="7019">GTPPPGSLQSWVTSCGLGLTPDESIASLPHDIYAVGTQDNPQGEREWAEHIRATLRSATNIDFKQ</sequence>
<accession>A0ABD0PPW1</accession>
<evidence type="ECO:0000313" key="2">
    <source>
        <dbReference type="EMBL" id="KAL0175842.1"/>
    </source>
</evidence>
<feature type="non-terminal residue" evidence="2">
    <location>
        <position position="65"/>
    </location>
</feature>
<name>A0ABD0PPW1_CIRMR</name>
<dbReference type="PANTHER" id="PTHR46051">
    <property type="entry name" value="SH2 DOMAIN-CONTAINING PROTEIN"/>
    <property type="match status" value="1"/>
</dbReference>
<protein>
    <recommendedName>
        <fullName evidence="4">Flavodoxin</fullName>
    </recommendedName>
</protein>
<feature type="non-terminal residue" evidence="2">
    <location>
        <position position="1"/>
    </location>
</feature>
<evidence type="ECO:0000313" key="3">
    <source>
        <dbReference type="Proteomes" id="UP001529510"/>
    </source>
</evidence>
<comment type="caution">
    <text evidence="2">The sequence shown here is derived from an EMBL/GenBank/DDBJ whole genome shotgun (WGS) entry which is preliminary data.</text>
</comment>
<dbReference type="PANTHER" id="PTHR46051:SF8">
    <property type="entry name" value="PHOSPHATIDYLINOSITOL 3,4,5-TRISPHOSPHATE 5-PHOSPHATASE 2B"/>
    <property type="match status" value="1"/>
</dbReference>
<dbReference type="InterPro" id="IPR036691">
    <property type="entry name" value="Endo/exonu/phosph_ase_sf"/>
</dbReference>
<gene>
    <name evidence="2" type="ORF">M9458_028172</name>
</gene>
<keyword evidence="1" id="KW-0727">SH2 domain</keyword>
<evidence type="ECO:0008006" key="4">
    <source>
        <dbReference type="Google" id="ProtNLM"/>
    </source>
</evidence>
<dbReference type="AlphaFoldDB" id="A0ABD0PPW1"/>
<dbReference type="EMBL" id="JAMKFB020000014">
    <property type="protein sequence ID" value="KAL0175842.1"/>
    <property type="molecule type" value="Genomic_DNA"/>
</dbReference>
<evidence type="ECO:0000256" key="1">
    <source>
        <dbReference type="ARBA" id="ARBA00022999"/>
    </source>
</evidence>
<proteinExistence type="predicted"/>